<dbReference type="AlphaFoldDB" id="A0A8S9PAI0"/>
<gene>
    <name evidence="1" type="ORF">F2Q69_00002977</name>
</gene>
<accession>A0A8S9PAI0</accession>
<reference evidence="1" key="1">
    <citation type="submission" date="2019-12" db="EMBL/GenBank/DDBJ databases">
        <title>Genome sequencing and annotation of Brassica cretica.</title>
        <authorList>
            <person name="Studholme D.J."/>
            <person name="Sarris P."/>
        </authorList>
    </citation>
    <scope>NUCLEOTIDE SEQUENCE</scope>
    <source>
        <strain evidence="1">PFS-109/04</strain>
        <tissue evidence="1">Leaf</tissue>
    </source>
</reference>
<sequence>MPVKLIDINIKNAFGMTLFDIMKAQATLSNVRSFVSMVGLIQRDVQLSCSDFYKCGRVSLEVAGPRPKQ</sequence>
<dbReference type="EMBL" id="QGKX02001521">
    <property type="protein sequence ID" value="KAF3514058.1"/>
    <property type="molecule type" value="Genomic_DNA"/>
</dbReference>
<organism evidence="1 2">
    <name type="scientific">Brassica cretica</name>
    <name type="common">Mustard</name>
    <dbReference type="NCBI Taxonomy" id="69181"/>
    <lineage>
        <taxon>Eukaryota</taxon>
        <taxon>Viridiplantae</taxon>
        <taxon>Streptophyta</taxon>
        <taxon>Embryophyta</taxon>
        <taxon>Tracheophyta</taxon>
        <taxon>Spermatophyta</taxon>
        <taxon>Magnoliopsida</taxon>
        <taxon>eudicotyledons</taxon>
        <taxon>Gunneridae</taxon>
        <taxon>Pentapetalae</taxon>
        <taxon>rosids</taxon>
        <taxon>malvids</taxon>
        <taxon>Brassicales</taxon>
        <taxon>Brassicaceae</taxon>
        <taxon>Brassiceae</taxon>
        <taxon>Brassica</taxon>
    </lineage>
</organism>
<evidence type="ECO:0000313" key="2">
    <source>
        <dbReference type="Proteomes" id="UP000712600"/>
    </source>
</evidence>
<name>A0A8S9PAI0_BRACR</name>
<dbReference type="Proteomes" id="UP000712600">
    <property type="component" value="Unassembled WGS sequence"/>
</dbReference>
<protein>
    <submittedName>
        <fullName evidence="1">Uncharacterized protein</fullName>
    </submittedName>
</protein>
<proteinExistence type="predicted"/>
<evidence type="ECO:0000313" key="1">
    <source>
        <dbReference type="EMBL" id="KAF3514058.1"/>
    </source>
</evidence>
<comment type="caution">
    <text evidence="1">The sequence shown here is derived from an EMBL/GenBank/DDBJ whole genome shotgun (WGS) entry which is preliminary data.</text>
</comment>